<dbReference type="GO" id="GO:0020037">
    <property type="term" value="F:heme binding"/>
    <property type="evidence" value="ECO:0007669"/>
    <property type="project" value="InterPro"/>
</dbReference>
<dbReference type="PANTHER" id="PTHR24305">
    <property type="entry name" value="CYTOCHROME P450"/>
    <property type="match status" value="1"/>
</dbReference>
<dbReference type="Pfam" id="PF00067">
    <property type="entry name" value="p450"/>
    <property type="match status" value="1"/>
</dbReference>
<dbReference type="AlphaFoldDB" id="A0AAN6FPE2"/>
<organism evidence="8 9">
    <name type="scientific">Friedmanniomyces endolithicus</name>
    <dbReference type="NCBI Taxonomy" id="329885"/>
    <lineage>
        <taxon>Eukaryota</taxon>
        <taxon>Fungi</taxon>
        <taxon>Dikarya</taxon>
        <taxon>Ascomycota</taxon>
        <taxon>Pezizomycotina</taxon>
        <taxon>Dothideomycetes</taxon>
        <taxon>Dothideomycetidae</taxon>
        <taxon>Mycosphaerellales</taxon>
        <taxon>Teratosphaeriaceae</taxon>
        <taxon>Friedmanniomyces</taxon>
    </lineage>
</organism>
<dbReference type="GO" id="GO:0016705">
    <property type="term" value="F:oxidoreductase activity, acting on paired donors, with incorporation or reduction of molecular oxygen"/>
    <property type="evidence" value="ECO:0007669"/>
    <property type="project" value="InterPro"/>
</dbReference>
<gene>
    <name evidence="8" type="ORF">LTR82_007570</name>
</gene>
<feature type="binding site" description="axial binding residue" evidence="5">
    <location>
        <position position="444"/>
    </location>
    <ligand>
        <name>heme</name>
        <dbReference type="ChEBI" id="CHEBI:30413"/>
    </ligand>
    <ligandPart>
        <name>Fe</name>
        <dbReference type="ChEBI" id="CHEBI:18248"/>
    </ligandPart>
</feature>
<feature type="transmembrane region" description="Helical" evidence="7">
    <location>
        <begin position="6"/>
        <end position="24"/>
    </location>
</feature>
<dbReference type="EMBL" id="JASUXU010000020">
    <property type="protein sequence ID" value="KAK0321602.1"/>
    <property type="molecule type" value="Genomic_DNA"/>
</dbReference>
<evidence type="ECO:0000256" key="5">
    <source>
        <dbReference type="PIRSR" id="PIRSR602401-1"/>
    </source>
</evidence>
<dbReference type="PRINTS" id="PR00463">
    <property type="entry name" value="EP450I"/>
</dbReference>
<dbReference type="PRINTS" id="PR00385">
    <property type="entry name" value="P450"/>
</dbReference>
<keyword evidence="7" id="KW-0472">Membrane</keyword>
<dbReference type="PROSITE" id="PS00086">
    <property type="entry name" value="CYTOCHROME_P450"/>
    <property type="match status" value="1"/>
</dbReference>
<dbReference type="Proteomes" id="UP001168146">
    <property type="component" value="Unassembled WGS sequence"/>
</dbReference>
<evidence type="ECO:0000256" key="3">
    <source>
        <dbReference type="ARBA" id="ARBA00022723"/>
    </source>
</evidence>
<keyword evidence="6" id="KW-0560">Oxidoreductase</keyword>
<dbReference type="FunFam" id="1.10.630.10:FF:000050">
    <property type="entry name" value="Cytochrome P450 monooxygenase"/>
    <property type="match status" value="1"/>
</dbReference>
<protein>
    <recommendedName>
        <fullName evidence="10">Cytochrome P450 oxidoreductase</fullName>
    </recommendedName>
</protein>
<evidence type="ECO:0008006" key="10">
    <source>
        <dbReference type="Google" id="ProtNLM"/>
    </source>
</evidence>
<evidence type="ECO:0000313" key="8">
    <source>
        <dbReference type="EMBL" id="KAK0321602.1"/>
    </source>
</evidence>
<dbReference type="InterPro" id="IPR050121">
    <property type="entry name" value="Cytochrome_P450_monoxygenase"/>
</dbReference>
<keyword evidence="3 5" id="KW-0479">Metal-binding</keyword>
<comment type="similarity">
    <text evidence="2 6">Belongs to the cytochrome P450 family.</text>
</comment>
<keyword evidence="6" id="KW-0503">Monooxygenase</keyword>
<evidence type="ECO:0000313" key="9">
    <source>
        <dbReference type="Proteomes" id="UP001168146"/>
    </source>
</evidence>
<dbReference type="InterPro" id="IPR017972">
    <property type="entry name" value="Cyt_P450_CS"/>
</dbReference>
<evidence type="ECO:0000256" key="4">
    <source>
        <dbReference type="ARBA" id="ARBA00023004"/>
    </source>
</evidence>
<evidence type="ECO:0000256" key="2">
    <source>
        <dbReference type="ARBA" id="ARBA00010617"/>
    </source>
</evidence>
<dbReference type="InterPro" id="IPR036396">
    <property type="entry name" value="Cyt_P450_sf"/>
</dbReference>
<comment type="caution">
    <text evidence="8">The sequence shown here is derived from an EMBL/GenBank/DDBJ whole genome shotgun (WGS) entry which is preliminary data.</text>
</comment>
<proteinExistence type="inferred from homology"/>
<dbReference type="SUPFAM" id="SSF48264">
    <property type="entry name" value="Cytochrome P450"/>
    <property type="match status" value="1"/>
</dbReference>
<keyword evidence="5 6" id="KW-0349">Heme</keyword>
<dbReference type="CDD" id="cd11060">
    <property type="entry name" value="CYP57A1-like"/>
    <property type="match status" value="1"/>
</dbReference>
<reference evidence="8" key="1">
    <citation type="submission" date="2021-12" db="EMBL/GenBank/DDBJ databases">
        <title>Black yeast isolated from Biological Soil Crust.</title>
        <authorList>
            <person name="Kurbessoian T."/>
        </authorList>
    </citation>
    <scope>NUCLEOTIDE SEQUENCE</scope>
    <source>
        <strain evidence="8">CCFEE 5208</strain>
    </source>
</reference>
<comment type="cofactor">
    <cofactor evidence="1 5">
        <name>heme</name>
        <dbReference type="ChEBI" id="CHEBI:30413"/>
    </cofactor>
</comment>
<keyword evidence="7" id="KW-0812">Transmembrane</keyword>
<evidence type="ECO:0000256" key="7">
    <source>
        <dbReference type="SAM" id="Phobius"/>
    </source>
</evidence>
<dbReference type="PANTHER" id="PTHR24305:SF232">
    <property type="entry name" value="P450, PUTATIVE (EUROFUNG)-RELATED"/>
    <property type="match status" value="1"/>
</dbReference>
<dbReference type="GO" id="GO:0004497">
    <property type="term" value="F:monooxygenase activity"/>
    <property type="evidence" value="ECO:0007669"/>
    <property type="project" value="UniProtKB-KW"/>
</dbReference>
<keyword evidence="7" id="KW-1133">Transmembrane helix</keyword>
<evidence type="ECO:0000256" key="1">
    <source>
        <dbReference type="ARBA" id="ARBA00001971"/>
    </source>
</evidence>
<dbReference type="GO" id="GO:0005506">
    <property type="term" value="F:iron ion binding"/>
    <property type="evidence" value="ECO:0007669"/>
    <property type="project" value="InterPro"/>
</dbReference>
<dbReference type="InterPro" id="IPR002401">
    <property type="entry name" value="Cyt_P450_E_grp-I"/>
</dbReference>
<sequence length="499" mass="56537">MAYWQLIGGALLLSTALYFASIGLRPGLRNVPGPFLASISDADRIWSCATGTQMNYHLKLHERYGSLVRIGPKHISFSDSSLIPQIYGITSKFWKVEIHCAFRPREQVPTVFSVRDENRHRGIKRPIAGAYSMSTMKELEPMNDACSAILLRKLDGMVGQDVDLGKWVHWYAFDVITSITFSNRMGFMAQEKDVQNIIAAIEGRLVYNSIVGQAPYLHRYLFGNAFVTWLVSFIPALAVLNSSRHIVAFAAQNLQRYQNKEFNTVHLQDMLDRFKRYRDGEQVINDDELLSNAVSNIFAGSDTTAASLRAIFYYLCRNTESHKRLLAEIDEADRKGALSDPVTFAESQNLPYFQAVIKEALRMHPAVGLLLERLVPTGGAEVAGVHLPEGTVIGINPWVAARDNIVYGPDPYAFRPERWLDADEQSLKLMERNFLAFGSGTRTCLGRNISQLEISKLVPQVLRRFEFELVGPPGREWTLHCYWFVRQTGLICRVKRRKE</sequence>
<keyword evidence="4 5" id="KW-0408">Iron</keyword>
<name>A0AAN6FPE2_9PEZI</name>
<dbReference type="Gene3D" id="1.10.630.10">
    <property type="entry name" value="Cytochrome P450"/>
    <property type="match status" value="1"/>
</dbReference>
<evidence type="ECO:0000256" key="6">
    <source>
        <dbReference type="RuleBase" id="RU000461"/>
    </source>
</evidence>
<accession>A0AAN6FPE2</accession>
<dbReference type="InterPro" id="IPR001128">
    <property type="entry name" value="Cyt_P450"/>
</dbReference>